<protein>
    <submittedName>
        <fullName evidence="1">DUF4845 domain-containing protein</fullName>
    </submittedName>
</protein>
<dbReference type="KEGG" id="cvc:BKX93_00565"/>
<dbReference type="RefSeq" id="WP_046156345.1">
    <property type="nucleotide sequence ID" value="NZ_CP017707.1"/>
</dbReference>
<dbReference type="AlphaFoldDB" id="A0A1D9LBL2"/>
<dbReference type="Proteomes" id="UP000178776">
    <property type="component" value="Chromosome"/>
</dbReference>
<proteinExistence type="predicted"/>
<name>A0A1D9LBL2_9NEIS</name>
<dbReference type="STRING" id="1108595.BKX93_00565"/>
<evidence type="ECO:0000313" key="1">
    <source>
        <dbReference type="EMBL" id="AOZ48630.1"/>
    </source>
</evidence>
<dbReference type="GeneID" id="68839717"/>
<sequence length="119" mass="12712">MKKQQGLSVIAILLVLALVGAGLMLVFKIVPVYTEYGDVKNALTALSAETNVGEQTLRQEFDGKANVSGVTSVKGENLMVVAGAGSNYLRAKYQREVPLFGNVSLLFHFDTQAGQPPAQ</sequence>
<organism evidence="1 2">
    <name type="scientific">Chromobacterium vaccinii</name>
    <dbReference type="NCBI Taxonomy" id="1108595"/>
    <lineage>
        <taxon>Bacteria</taxon>
        <taxon>Pseudomonadati</taxon>
        <taxon>Pseudomonadota</taxon>
        <taxon>Betaproteobacteria</taxon>
        <taxon>Neisseriales</taxon>
        <taxon>Chromobacteriaceae</taxon>
        <taxon>Chromobacterium</taxon>
    </lineage>
</organism>
<gene>
    <name evidence="1" type="ORF">BKX93_00565</name>
</gene>
<reference evidence="1 2" key="1">
    <citation type="submission" date="2016-10" db="EMBL/GenBank/DDBJ databases">
        <title>Chromobacterium muskegensis sp. nov., an insecticidal bacterium isolated from Sphagnum bogs.</title>
        <authorList>
            <person name="Sparks M.E."/>
            <person name="Blackburn M.B."/>
            <person name="Gundersen-Rindal D.E."/>
            <person name="Mitchell A."/>
            <person name="Farrar R."/>
            <person name="Kuhar D."/>
        </authorList>
    </citation>
    <scope>NUCLEOTIDE SEQUENCE [LARGE SCALE GENOMIC DNA]</scope>
    <source>
        <strain evidence="1 2">21-1</strain>
    </source>
</reference>
<dbReference type="Pfam" id="PF16137">
    <property type="entry name" value="DUF4845"/>
    <property type="match status" value="1"/>
</dbReference>
<evidence type="ECO:0000313" key="2">
    <source>
        <dbReference type="Proteomes" id="UP000178776"/>
    </source>
</evidence>
<accession>A0A1D9LBL2</accession>
<dbReference type="EMBL" id="CP017707">
    <property type="protein sequence ID" value="AOZ48630.1"/>
    <property type="molecule type" value="Genomic_DNA"/>
</dbReference>
<dbReference type="InterPro" id="IPR032314">
    <property type="entry name" value="DUF4845"/>
</dbReference>